<dbReference type="HOGENOM" id="CLU_2038340_0_0_1"/>
<proteinExistence type="predicted"/>
<reference evidence="2 3" key="1">
    <citation type="submission" date="2014-04" db="EMBL/GenBank/DDBJ databases">
        <title>Evolutionary Origins and Diversification of the Mycorrhizal Mutualists.</title>
        <authorList>
            <consortium name="DOE Joint Genome Institute"/>
            <consortium name="Mycorrhizal Genomics Consortium"/>
            <person name="Kohler A."/>
            <person name="Kuo A."/>
            <person name="Nagy L.G."/>
            <person name="Floudas D."/>
            <person name="Copeland A."/>
            <person name="Barry K.W."/>
            <person name="Cichocki N."/>
            <person name="Veneault-Fourrey C."/>
            <person name="LaButti K."/>
            <person name="Lindquist E.A."/>
            <person name="Lipzen A."/>
            <person name="Lundell T."/>
            <person name="Morin E."/>
            <person name="Murat C."/>
            <person name="Riley R."/>
            <person name="Ohm R."/>
            <person name="Sun H."/>
            <person name="Tunlid A."/>
            <person name="Henrissat B."/>
            <person name="Grigoriev I.V."/>
            <person name="Hibbett D.S."/>
            <person name="Martin F."/>
        </authorList>
    </citation>
    <scope>NUCLEOTIDE SEQUENCE [LARGE SCALE GENOMIC DNA]</scope>
    <source>
        <strain evidence="2 3">FD-317 M1</strain>
    </source>
</reference>
<feature type="compositionally biased region" description="Basic and acidic residues" evidence="1">
    <location>
        <begin position="45"/>
        <end position="55"/>
    </location>
</feature>
<evidence type="ECO:0000313" key="2">
    <source>
        <dbReference type="EMBL" id="KIK57887.1"/>
    </source>
</evidence>
<keyword evidence="3" id="KW-1185">Reference proteome</keyword>
<feature type="region of interest" description="Disordered" evidence="1">
    <location>
        <begin position="36"/>
        <end position="121"/>
    </location>
</feature>
<protein>
    <submittedName>
        <fullName evidence="2">Uncharacterized protein</fullName>
    </submittedName>
</protein>
<name>A0A0D0CHX1_9AGAR</name>
<evidence type="ECO:0000313" key="3">
    <source>
        <dbReference type="Proteomes" id="UP000053593"/>
    </source>
</evidence>
<accession>A0A0D0CHX1</accession>
<feature type="compositionally biased region" description="Basic residues" evidence="1">
    <location>
        <begin position="84"/>
        <end position="94"/>
    </location>
</feature>
<sequence>MADSRPKCNPVLSAKLTDSMNCANLLPSQKDAIAHAKSNQNAKKKPMEVGDDKSGSKCKTPPTETPGESIALDSKGQNPPKANLKGKAKGKTKHARVEDSNGEEPDRVDISSNSDNQDDLP</sequence>
<dbReference type="EMBL" id="KN834788">
    <property type="protein sequence ID" value="KIK57887.1"/>
    <property type="molecule type" value="Genomic_DNA"/>
</dbReference>
<feature type="compositionally biased region" description="Basic and acidic residues" evidence="1">
    <location>
        <begin position="95"/>
        <end position="109"/>
    </location>
</feature>
<dbReference type="Proteomes" id="UP000053593">
    <property type="component" value="Unassembled WGS sequence"/>
</dbReference>
<gene>
    <name evidence="2" type="ORF">GYMLUDRAFT_60984</name>
</gene>
<dbReference type="AlphaFoldDB" id="A0A0D0CHX1"/>
<evidence type="ECO:0000256" key="1">
    <source>
        <dbReference type="SAM" id="MobiDB-lite"/>
    </source>
</evidence>
<organism evidence="2 3">
    <name type="scientific">Collybiopsis luxurians FD-317 M1</name>
    <dbReference type="NCBI Taxonomy" id="944289"/>
    <lineage>
        <taxon>Eukaryota</taxon>
        <taxon>Fungi</taxon>
        <taxon>Dikarya</taxon>
        <taxon>Basidiomycota</taxon>
        <taxon>Agaricomycotina</taxon>
        <taxon>Agaricomycetes</taxon>
        <taxon>Agaricomycetidae</taxon>
        <taxon>Agaricales</taxon>
        <taxon>Marasmiineae</taxon>
        <taxon>Omphalotaceae</taxon>
        <taxon>Collybiopsis</taxon>
        <taxon>Collybiopsis luxurians</taxon>
    </lineage>
</organism>